<dbReference type="InterPro" id="IPR008538">
    <property type="entry name" value="Uma2"/>
</dbReference>
<dbReference type="SUPFAM" id="SSF52980">
    <property type="entry name" value="Restriction endonuclease-like"/>
    <property type="match status" value="1"/>
</dbReference>
<dbReference type="PANTHER" id="PTHR34107:SF1">
    <property type="entry name" value="SLL0198 PROTEIN"/>
    <property type="match status" value="1"/>
</dbReference>
<dbReference type="CDD" id="cd06260">
    <property type="entry name" value="DUF820-like"/>
    <property type="match status" value="1"/>
</dbReference>
<name>A0A3N1HL73_9ACTN</name>
<evidence type="ECO:0000313" key="2">
    <source>
        <dbReference type="EMBL" id="ROP43268.1"/>
    </source>
</evidence>
<keyword evidence="2" id="KW-0255">Endonuclease</keyword>
<dbReference type="Gene3D" id="3.90.1570.10">
    <property type="entry name" value="tt1808, chain A"/>
    <property type="match status" value="1"/>
</dbReference>
<dbReference type="EMBL" id="RJKN01000004">
    <property type="protein sequence ID" value="ROP43268.1"/>
    <property type="molecule type" value="Genomic_DNA"/>
</dbReference>
<reference evidence="2 3" key="1">
    <citation type="journal article" date="2015" name="Stand. Genomic Sci.">
        <title>Genomic Encyclopedia of Bacterial and Archaeal Type Strains, Phase III: the genomes of soil and plant-associated and newly described type strains.</title>
        <authorList>
            <person name="Whitman W.B."/>
            <person name="Woyke T."/>
            <person name="Klenk H.P."/>
            <person name="Zhou Y."/>
            <person name="Lilburn T.G."/>
            <person name="Beck B.J."/>
            <person name="De Vos P."/>
            <person name="Vandamme P."/>
            <person name="Eisen J.A."/>
            <person name="Garrity G."/>
            <person name="Hugenholtz P."/>
            <person name="Kyrpides N.C."/>
        </authorList>
    </citation>
    <scope>NUCLEOTIDE SEQUENCE [LARGE SCALE GENOMIC DNA]</scope>
    <source>
        <strain evidence="2 3">CECT 7306</strain>
    </source>
</reference>
<gene>
    <name evidence="2" type="ORF">EDC03_1869</name>
</gene>
<organism evidence="2 3">
    <name type="scientific">Pseudokineococcus lusitanus</name>
    <dbReference type="NCBI Taxonomy" id="763993"/>
    <lineage>
        <taxon>Bacteria</taxon>
        <taxon>Bacillati</taxon>
        <taxon>Actinomycetota</taxon>
        <taxon>Actinomycetes</taxon>
        <taxon>Kineosporiales</taxon>
        <taxon>Kineosporiaceae</taxon>
        <taxon>Pseudokineococcus</taxon>
    </lineage>
</organism>
<proteinExistence type="predicted"/>
<dbReference type="InParanoid" id="A0A3N1HL73"/>
<dbReference type="Proteomes" id="UP000276232">
    <property type="component" value="Unassembled WGS sequence"/>
</dbReference>
<keyword evidence="2" id="KW-0540">Nuclease</keyword>
<feature type="domain" description="Putative restriction endonuclease" evidence="1">
    <location>
        <begin position="23"/>
        <end position="180"/>
    </location>
</feature>
<keyword evidence="2" id="KW-0378">Hydrolase</keyword>
<dbReference type="AlphaFoldDB" id="A0A3N1HL73"/>
<keyword evidence="3" id="KW-1185">Reference proteome</keyword>
<evidence type="ECO:0000313" key="3">
    <source>
        <dbReference type="Proteomes" id="UP000276232"/>
    </source>
</evidence>
<dbReference type="InterPro" id="IPR012296">
    <property type="entry name" value="Nuclease_put_TT1808"/>
</dbReference>
<dbReference type="OrthoDB" id="9799703at2"/>
<sequence length="189" mass="19605">MTATSVREVALVTADDLLARSVDGQRVERVEGVLTAMTPAGARNGRTAARLLLRIGAHAEATSAGEVLAAETGFLLAERPDTVRAPDVAFVAAERVAGLDVAGFSPVVPDLVAEVVSPGDRSSEVTQKALAWVDAGVRLVWVVDPQARTVVVHDGAVVRVLRGDDVLDGGEVLPGLSLPLGDVWPVPPP</sequence>
<evidence type="ECO:0000259" key="1">
    <source>
        <dbReference type="Pfam" id="PF05685"/>
    </source>
</evidence>
<dbReference type="GO" id="GO:0004519">
    <property type="term" value="F:endonuclease activity"/>
    <property type="evidence" value="ECO:0007669"/>
    <property type="project" value="UniProtKB-KW"/>
</dbReference>
<dbReference type="Pfam" id="PF05685">
    <property type="entry name" value="Uma2"/>
    <property type="match status" value="1"/>
</dbReference>
<accession>A0A3N1HL73</accession>
<dbReference type="PANTHER" id="PTHR34107">
    <property type="entry name" value="SLL0198 PROTEIN-RELATED"/>
    <property type="match status" value="1"/>
</dbReference>
<dbReference type="RefSeq" id="WP_123379946.1">
    <property type="nucleotide sequence ID" value="NZ_RJKN01000004.1"/>
</dbReference>
<dbReference type="InterPro" id="IPR011335">
    <property type="entry name" value="Restrct_endonuc-II-like"/>
</dbReference>
<protein>
    <submittedName>
        <fullName evidence="2">Uma2 family endonuclease</fullName>
    </submittedName>
</protein>
<comment type="caution">
    <text evidence="2">The sequence shown here is derived from an EMBL/GenBank/DDBJ whole genome shotgun (WGS) entry which is preliminary data.</text>
</comment>